<keyword evidence="3" id="KW-1185">Reference proteome</keyword>
<gene>
    <name evidence="2" type="ORF">AKJ43_03410</name>
</gene>
<proteinExistence type="predicted"/>
<reference evidence="2 3" key="1">
    <citation type="journal article" date="2016" name="Sci. Rep.">
        <title>Metabolic traits of an uncultured archaeal lineage -MSBL1- from brine pools of the Red Sea.</title>
        <authorList>
            <person name="Mwirichia R."/>
            <person name="Alam I."/>
            <person name="Rashid M."/>
            <person name="Vinu M."/>
            <person name="Ba-Alawi W."/>
            <person name="Anthony Kamau A."/>
            <person name="Kamanda Ngugi D."/>
            <person name="Goker M."/>
            <person name="Klenk H.P."/>
            <person name="Bajic V."/>
            <person name="Stingl U."/>
        </authorList>
    </citation>
    <scope>NUCLEOTIDE SEQUENCE [LARGE SCALE GENOMIC DNA]</scope>
    <source>
        <strain evidence="2">SCGC-AAA261D19</strain>
    </source>
</reference>
<accession>A0A133V4K8</accession>
<evidence type="ECO:0000313" key="2">
    <source>
        <dbReference type="EMBL" id="KXB01375.1"/>
    </source>
</evidence>
<name>A0A133V4K8_9EURY</name>
<organism evidence="2 3">
    <name type="scientific">candidate division MSBL1 archaeon SCGC-AAA261D19</name>
    <dbReference type="NCBI Taxonomy" id="1698273"/>
    <lineage>
        <taxon>Archaea</taxon>
        <taxon>Methanobacteriati</taxon>
        <taxon>Methanobacteriota</taxon>
        <taxon>candidate division MSBL1</taxon>
    </lineage>
</organism>
<evidence type="ECO:0000313" key="3">
    <source>
        <dbReference type="Proteomes" id="UP000070400"/>
    </source>
</evidence>
<protein>
    <submittedName>
        <fullName evidence="2">Uncharacterized protein</fullName>
    </submittedName>
</protein>
<feature type="region of interest" description="Disordered" evidence="1">
    <location>
        <begin position="73"/>
        <end position="92"/>
    </location>
</feature>
<sequence>MSMLNKKFYSKKKRRIFDELREIDQETREAREIFEKYKELRKLLGKPKKSILDKERIKEDLTMTEIPTLIERIKERKQGGRKQAQKGEYGAE</sequence>
<dbReference type="AlphaFoldDB" id="A0A133V4K8"/>
<dbReference type="EMBL" id="LHXX01000053">
    <property type="protein sequence ID" value="KXB01375.1"/>
    <property type="molecule type" value="Genomic_DNA"/>
</dbReference>
<evidence type="ECO:0000256" key="1">
    <source>
        <dbReference type="SAM" id="MobiDB-lite"/>
    </source>
</evidence>
<comment type="caution">
    <text evidence="2">The sequence shown here is derived from an EMBL/GenBank/DDBJ whole genome shotgun (WGS) entry which is preliminary data.</text>
</comment>
<dbReference type="Proteomes" id="UP000070400">
    <property type="component" value="Unassembled WGS sequence"/>
</dbReference>